<dbReference type="NCBIfam" id="TIGR01455">
    <property type="entry name" value="glmM"/>
    <property type="match status" value="1"/>
</dbReference>
<feature type="binding site" evidence="9">
    <location>
        <position position="242"/>
    </location>
    <ligand>
        <name>Mg(2+)</name>
        <dbReference type="ChEBI" id="CHEBI:18420"/>
    </ligand>
</feature>
<dbReference type="Pfam" id="PF02880">
    <property type="entry name" value="PGM_PMM_III"/>
    <property type="match status" value="1"/>
</dbReference>
<evidence type="ECO:0000313" key="16">
    <source>
        <dbReference type="EMBL" id="OIJ08841.1"/>
    </source>
</evidence>
<dbReference type="GO" id="GO:0004615">
    <property type="term" value="F:phosphomannomutase activity"/>
    <property type="evidence" value="ECO:0007669"/>
    <property type="project" value="TreeGrafter"/>
</dbReference>
<comment type="PTM">
    <text evidence="9">Activated by phosphorylation.</text>
</comment>
<dbReference type="PANTHER" id="PTHR42946:SF1">
    <property type="entry name" value="PHOSPHOGLUCOMUTASE (ALPHA-D-GLUCOSE-1,6-BISPHOSPHATE-DEPENDENT)"/>
    <property type="match status" value="1"/>
</dbReference>
<evidence type="ECO:0000259" key="15">
    <source>
        <dbReference type="Pfam" id="PF02880"/>
    </source>
</evidence>
<evidence type="ECO:0000256" key="8">
    <source>
        <dbReference type="ARBA" id="ARBA00068193"/>
    </source>
</evidence>
<dbReference type="GO" id="GO:0009252">
    <property type="term" value="P:peptidoglycan biosynthetic process"/>
    <property type="evidence" value="ECO:0007669"/>
    <property type="project" value="TreeGrafter"/>
</dbReference>
<feature type="domain" description="Alpha-D-phosphohexomutase alpha/beta/alpha" evidence="13">
    <location>
        <begin position="3"/>
        <end position="135"/>
    </location>
</feature>
<feature type="domain" description="Alpha-D-phosphohexomutase alpha/beta/alpha" evidence="14">
    <location>
        <begin position="158"/>
        <end position="253"/>
    </location>
</feature>
<gene>
    <name evidence="9" type="primary">glmM</name>
    <name evidence="17" type="ORF">AWH56_008350</name>
    <name evidence="16" type="ORF">AWH56_18480</name>
</gene>
<reference evidence="17" key="4">
    <citation type="submission" date="2020-10" db="EMBL/GenBank/DDBJ databases">
        <authorList>
            <person name="Bassil N.M."/>
            <person name="Lloyd J.R."/>
        </authorList>
    </citation>
    <scope>NUCLEOTIDE SEQUENCE</scope>
    <source>
        <strain evidence="17">NB2006</strain>
    </source>
</reference>
<dbReference type="GO" id="GO:0005975">
    <property type="term" value="P:carbohydrate metabolic process"/>
    <property type="evidence" value="ECO:0007669"/>
    <property type="project" value="InterPro"/>
</dbReference>
<feature type="binding site" evidence="9">
    <location>
        <position position="244"/>
    </location>
    <ligand>
        <name>Mg(2+)</name>
        <dbReference type="ChEBI" id="CHEBI:18420"/>
    </ligand>
</feature>
<proteinExistence type="inferred from homology"/>
<dbReference type="InterPro" id="IPR005844">
    <property type="entry name" value="A-D-PHexomutase_a/b/a-I"/>
</dbReference>
<dbReference type="EMBL" id="CP063356">
    <property type="protein sequence ID" value="QOY37579.1"/>
    <property type="molecule type" value="Genomic_DNA"/>
</dbReference>
<keyword evidence="2 9" id="KW-0597">Phosphoprotein</keyword>
<dbReference type="FunFam" id="3.40.120.10:FF:000002">
    <property type="entry name" value="Phosphoglucosamine mutase"/>
    <property type="match status" value="1"/>
</dbReference>
<dbReference type="InterPro" id="IPR006352">
    <property type="entry name" value="GlmM_bact"/>
</dbReference>
<dbReference type="SUPFAM" id="SSF55957">
    <property type="entry name" value="Phosphoglucomutase, C-terminal domain"/>
    <property type="match status" value="1"/>
</dbReference>
<comment type="catalytic activity">
    <reaction evidence="6 9 11">
        <text>alpha-D-glucosamine 1-phosphate = D-glucosamine 6-phosphate</text>
        <dbReference type="Rhea" id="RHEA:23424"/>
        <dbReference type="ChEBI" id="CHEBI:58516"/>
        <dbReference type="ChEBI" id="CHEBI:58725"/>
        <dbReference type="EC" id="5.4.2.10"/>
    </reaction>
</comment>
<dbReference type="InterPro" id="IPR005841">
    <property type="entry name" value="Alpha-D-phosphohexomutase_SF"/>
</dbReference>
<dbReference type="GO" id="GO:0005829">
    <property type="term" value="C:cytosol"/>
    <property type="evidence" value="ECO:0007669"/>
    <property type="project" value="TreeGrafter"/>
</dbReference>
<dbReference type="OrthoDB" id="9806956at2"/>
<evidence type="ECO:0000256" key="3">
    <source>
        <dbReference type="ARBA" id="ARBA00022723"/>
    </source>
</evidence>
<evidence type="ECO:0000256" key="1">
    <source>
        <dbReference type="ARBA" id="ARBA00010231"/>
    </source>
</evidence>
<dbReference type="Pfam" id="PF00408">
    <property type="entry name" value="PGM_PMM_IV"/>
    <property type="match status" value="1"/>
</dbReference>
<evidence type="ECO:0000256" key="7">
    <source>
        <dbReference type="ARBA" id="ARBA00066330"/>
    </source>
</evidence>
<evidence type="ECO:0000256" key="11">
    <source>
        <dbReference type="RuleBase" id="RU004327"/>
    </source>
</evidence>
<dbReference type="PANTHER" id="PTHR42946">
    <property type="entry name" value="PHOSPHOHEXOSE MUTASE"/>
    <property type="match status" value="1"/>
</dbReference>
<feature type="domain" description="Alpha-D-phosphohexomutase alpha/beta/alpha" evidence="15">
    <location>
        <begin position="257"/>
        <end position="365"/>
    </location>
</feature>
<dbReference type="InterPro" id="IPR005846">
    <property type="entry name" value="A-D-PHexomutase_a/b/a-III"/>
</dbReference>
<dbReference type="GO" id="GO:0000287">
    <property type="term" value="F:magnesium ion binding"/>
    <property type="evidence" value="ECO:0007669"/>
    <property type="project" value="UniProtKB-UniRule"/>
</dbReference>
<evidence type="ECO:0000259" key="12">
    <source>
        <dbReference type="Pfam" id="PF00408"/>
    </source>
</evidence>
<evidence type="ECO:0000256" key="4">
    <source>
        <dbReference type="ARBA" id="ARBA00022842"/>
    </source>
</evidence>
<evidence type="ECO:0000259" key="13">
    <source>
        <dbReference type="Pfam" id="PF02878"/>
    </source>
</evidence>
<dbReference type="Gene3D" id="3.40.120.10">
    <property type="entry name" value="Alpha-D-Glucose-1,6-Bisphosphate, subunit A, domain 3"/>
    <property type="match status" value="3"/>
</dbReference>
<evidence type="ECO:0000313" key="17">
    <source>
        <dbReference type="EMBL" id="QOY37579.1"/>
    </source>
</evidence>
<evidence type="ECO:0000256" key="10">
    <source>
        <dbReference type="RuleBase" id="RU004326"/>
    </source>
</evidence>
<comment type="cofactor">
    <cofactor evidence="9">
        <name>Mg(2+)</name>
        <dbReference type="ChEBI" id="CHEBI:18420"/>
    </cofactor>
    <text evidence="9">Binds 1 Mg(2+) ion per subunit.</text>
</comment>
<dbReference type="InterPro" id="IPR005845">
    <property type="entry name" value="A-D-PHexomutase_a/b/a-II"/>
</dbReference>
<organism evidence="16 18">
    <name type="scientific">Anaerobacillus isosaccharinicus</name>
    <dbReference type="NCBI Taxonomy" id="1532552"/>
    <lineage>
        <taxon>Bacteria</taxon>
        <taxon>Bacillati</taxon>
        <taxon>Bacillota</taxon>
        <taxon>Bacilli</taxon>
        <taxon>Bacillales</taxon>
        <taxon>Bacillaceae</taxon>
        <taxon>Anaerobacillus</taxon>
    </lineage>
</organism>
<reference evidence="16 18" key="1">
    <citation type="submission" date="2016-10" db="EMBL/GenBank/DDBJ databases">
        <title>Draft genome sequences of four alkaliphilic bacteria belonging to the Anaerobacillus genus.</title>
        <authorList>
            <person name="Bassil N.M."/>
            <person name="Lloyd J.R."/>
        </authorList>
    </citation>
    <scope>NUCLEOTIDE SEQUENCE [LARGE SCALE GENOMIC DNA]</scope>
    <source>
        <strain evidence="16 18">NB2006</strain>
    </source>
</reference>
<dbReference type="FunFam" id="3.30.310.50:FF:000001">
    <property type="entry name" value="Phosphoglucosamine mutase"/>
    <property type="match status" value="1"/>
</dbReference>
<evidence type="ECO:0000256" key="9">
    <source>
        <dbReference type="HAMAP-Rule" id="MF_01554"/>
    </source>
</evidence>
<dbReference type="Proteomes" id="UP000180175">
    <property type="component" value="Chromosome"/>
</dbReference>
<dbReference type="FunFam" id="3.40.120.10:FF:000001">
    <property type="entry name" value="Phosphoglucosamine mutase"/>
    <property type="match status" value="1"/>
</dbReference>
<feature type="binding site" evidence="9">
    <location>
        <position position="240"/>
    </location>
    <ligand>
        <name>Mg(2+)</name>
        <dbReference type="ChEBI" id="CHEBI:18420"/>
    </ligand>
</feature>
<feature type="domain" description="Alpha-D-phosphohexomutase C-terminal" evidence="12">
    <location>
        <begin position="373"/>
        <end position="439"/>
    </location>
</feature>
<dbReference type="PRINTS" id="PR00509">
    <property type="entry name" value="PGMPMM"/>
</dbReference>
<keyword evidence="3 9" id="KW-0479">Metal-binding</keyword>
<dbReference type="EMBL" id="LQXD01000158">
    <property type="protein sequence ID" value="OIJ08841.1"/>
    <property type="molecule type" value="Genomic_DNA"/>
</dbReference>
<feature type="active site" description="Phosphoserine intermediate" evidence="9">
    <location>
        <position position="100"/>
    </location>
</feature>
<accession>A0A1S2L8Y8</accession>
<keyword evidence="18" id="KW-1185">Reference proteome</keyword>
<evidence type="ECO:0000256" key="5">
    <source>
        <dbReference type="ARBA" id="ARBA00023235"/>
    </source>
</evidence>
<dbReference type="SUPFAM" id="SSF53738">
    <property type="entry name" value="Phosphoglucomutase, first 3 domains"/>
    <property type="match status" value="3"/>
</dbReference>
<keyword evidence="4 9" id="KW-0460">Magnesium</keyword>
<evidence type="ECO:0000259" key="14">
    <source>
        <dbReference type="Pfam" id="PF02879"/>
    </source>
</evidence>
<comment type="similarity">
    <text evidence="1 9 10">Belongs to the phosphohexose mutase family.</text>
</comment>
<reference evidence="17 18" key="2">
    <citation type="journal article" date="2017" name="Genome Announc.">
        <title>Draft Genome Sequences of Four Alkaliphilic Bacteria Belonging to the Anaerobacillus Genus.</title>
        <authorList>
            <person name="Bassil N.M."/>
            <person name="Lloyd J.R."/>
        </authorList>
    </citation>
    <scope>NUCLEOTIDE SEQUENCE [LARGE SCALE GENOMIC DNA]</scope>
    <source>
        <strain evidence="17 18">NB2006</strain>
    </source>
</reference>
<dbReference type="AlphaFoldDB" id="A0A1S2L8Y8"/>
<dbReference type="InterPro" id="IPR050060">
    <property type="entry name" value="Phosphoglucosamine_mutase"/>
</dbReference>
<evidence type="ECO:0000313" key="18">
    <source>
        <dbReference type="Proteomes" id="UP000180175"/>
    </source>
</evidence>
<comment type="function">
    <text evidence="9 11">Catalyzes the conversion of glucosamine-6-phosphate to glucosamine-1-phosphate.</text>
</comment>
<reference evidence="17 18" key="3">
    <citation type="journal article" date="2019" name="Int. J. Syst. Evol. Microbiol.">
        <title>Anaerobacillus isosaccharinicus sp. nov., an alkaliphilic bacterium which degrades isosaccharinic acid.</title>
        <authorList>
            <person name="Bassil N.M."/>
            <person name="Lloyd J.R."/>
        </authorList>
    </citation>
    <scope>NUCLEOTIDE SEQUENCE [LARGE SCALE GENOMIC DNA]</scope>
    <source>
        <strain evidence="17 18">NB2006</strain>
    </source>
</reference>
<evidence type="ECO:0000256" key="6">
    <source>
        <dbReference type="ARBA" id="ARBA00050364"/>
    </source>
</evidence>
<sequence length="448" mass="48549">MGKYFGTDGVRGVANTELTPELAFKLGRFGGYVLTKNTEKPKVLIGRDTRISGHMLEGALVAGLLSIGAEVMRLGVISTPGVAYLTKVLSAHAGVMISASHNPVEDNGIKFFGPDGFKLLDHQEEEIEKLLDKAEDELPRPVGANVGQLNDYFEGGQKYLQFLKQTVEEDFTGIHIALDCANGAASSIAPHLFADLEADISTIGTNPNGVNINDGVGSTHPEKLAQFVLDRKADIGLAFDGDADRLIAVDENGAIVDGDQIMYICAKYFKEQGRLKHQTVVSTVMSNLGFYKAIEEAGIDARQTAVGDRYVMEEMRKGGYNLGGEQSGHIIFLDFNTTGDGLLSALQLVNIMKVTKKPLSELASGMKIFPQKLVNIRVQDKQALLTNEAISEIIRHVEDAMGGEGRILVRPSGTEPLVRVMAEAPTQELCDQYVQEIVDVVKKELGTE</sequence>
<dbReference type="GO" id="GO:0006048">
    <property type="term" value="P:UDP-N-acetylglucosamine biosynthetic process"/>
    <property type="evidence" value="ECO:0007669"/>
    <property type="project" value="TreeGrafter"/>
</dbReference>
<dbReference type="PROSITE" id="PS00710">
    <property type="entry name" value="PGM_PMM"/>
    <property type="match status" value="1"/>
</dbReference>
<feature type="binding site" description="via phosphate group" evidence="9">
    <location>
        <position position="100"/>
    </location>
    <ligand>
        <name>Mg(2+)</name>
        <dbReference type="ChEBI" id="CHEBI:18420"/>
    </ligand>
</feature>
<dbReference type="KEGG" id="aia:AWH56_008350"/>
<dbReference type="GO" id="GO:0008966">
    <property type="term" value="F:phosphoglucosamine mutase activity"/>
    <property type="evidence" value="ECO:0007669"/>
    <property type="project" value="UniProtKB-UniRule"/>
</dbReference>
<protein>
    <recommendedName>
        <fullName evidence="8 9">Phosphoglucosamine mutase</fullName>
        <ecNumber evidence="7 9">5.4.2.10</ecNumber>
    </recommendedName>
</protein>
<dbReference type="HAMAP" id="MF_01554_B">
    <property type="entry name" value="GlmM_B"/>
    <property type="match status" value="1"/>
</dbReference>
<keyword evidence="5 9" id="KW-0413">Isomerase</keyword>
<evidence type="ECO:0000256" key="2">
    <source>
        <dbReference type="ARBA" id="ARBA00022553"/>
    </source>
</evidence>
<name>A0A1S2L8Y8_9BACI</name>
<feature type="modified residue" description="Phosphoserine" evidence="9">
    <location>
        <position position="100"/>
    </location>
</feature>
<dbReference type="InterPro" id="IPR016055">
    <property type="entry name" value="A-D-PHexomutase_a/b/a-I/II/III"/>
</dbReference>
<dbReference type="Gene3D" id="3.30.310.50">
    <property type="entry name" value="Alpha-D-phosphohexomutase, C-terminal domain"/>
    <property type="match status" value="1"/>
</dbReference>
<dbReference type="CDD" id="cd05802">
    <property type="entry name" value="GlmM"/>
    <property type="match status" value="1"/>
</dbReference>
<dbReference type="RefSeq" id="WP_071318442.1">
    <property type="nucleotide sequence ID" value="NZ_CP063356.2"/>
</dbReference>
<dbReference type="Pfam" id="PF02879">
    <property type="entry name" value="PGM_PMM_II"/>
    <property type="match status" value="1"/>
</dbReference>
<dbReference type="InterPro" id="IPR016066">
    <property type="entry name" value="A-D-PHexomutase_CS"/>
</dbReference>
<dbReference type="Pfam" id="PF02878">
    <property type="entry name" value="PGM_PMM_I"/>
    <property type="match status" value="1"/>
</dbReference>
<dbReference type="EC" id="5.4.2.10" evidence="7 9"/>
<dbReference type="InterPro" id="IPR036900">
    <property type="entry name" value="A-D-PHexomutase_C_sf"/>
</dbReference>
<dbReference type="InterPro" id="IPR005843">
    <property type="entry name" value="A-D-PHexomutase_C"/>
</dbReference>
<dbReference type="NCBIfam" id="NF008139">
    <property type="entry name" value="PRK10887.1"/>
    <property type="match status" value="1"/>
</dbReference>